<comment type="caution">
    <text evidence="2">The sequence shown here is derived from an EMBL/GenBank/DDBJ whole genome shotgun (WGS) entry which is preliminary data.</text>
</comment>
<protein>
    <submittedName>
        <fullName evidence="2">Uncharacterized protein</fullName>
    </submittedName>
</protein>
<name>A0ABW7U850_9ACTN</name>
<proteinExistence type="predicted"/>
<dbReference type="EMBL" id="JBIRUI010000008">
    <property type="protein sequence ID" value="MFI1715822.1"/>
    <property type="molecule type" value="Genomic_DNA"/>
</dbReference>
<reference evidence="2 3" key="1">
    <citation type="submission" date="2024-10" db="EMBL/GenBank/DDBJ databases">
        <title>The Natural Products Discovery Center: Release of the First 8490 Sequenced Strains for Exploring Actinobacteria Biosynthetic Diversity.</title>
        <authorList>
            <person name="Kalkreuter E."/>
            <person name="Kautsar S.A."/>
            <person name="Yang D."/>
            <person name="Bader C.D."/>
            <person name="Teijaro C.N."/>
            <person name="Fluegel L."/>
            <person name="Davis C.M."/>
            <person name="Simpson J.R."/>
            <person name="Lauterbach L."/>
            <person name="Steele A.D."/>
            <person name="Gui C."/>
            <person name="Meng S."/>
            <person name="Li G."/>
            <person name="Viehrig K."/>
            <person name="Ye F."/>
            <person name="Su P."/>
            <person name="Kiefer A.F."/>
            <person name="Nichols A."/>
            <person name="Cepeda A.J."/>
            <person name="Yan W."/>
            <person name="Fan B."/>
            <person name="Jiang Y."/>
            <person name="Adhikari A."/>
            <person name="Zheng C.-J."/>
            <person name="Schuster L."/>
            <person name="Cowan T.M."/>
            <person name="Smanski M.J."/>
            <person name="Chevrette M.G."/>
            <person name="De Carvalho L.P.S."/>
            <person name="Shen B."/>
        </authorList>
    </citation>
    <scope>NUCLEOTIDE SEQUENCE [LARGE SCALE GENOMIC DNA]</scope>
    <source>
        <strain evidence="2 3">NPDC020602</strain>
    </source>
</reference>
<evidence type="ECO:0000313" key="2">
    <source>
        <dbReference type="EMBL" id="MFI1715822.1"/>
    </source>
</evidence>
<organism evidence="2 3">
    <name type="scientific">Streptomyces litmocidini</name>
    <dbReference type="NCBI Taxonomy" id="67318"/>
    <lineage>
        <taxon>Bacteria</taxon>
        <taxon>Bacillati</taxon>
        <taxon>Actinomycetota</taxon>
        <taxon>Actinomycetes</taxon>
        <taxon>Kitasatosporales</taxon>
        <taxon>Streptomycetaceae</taxon>
        <taxon>Streptomyces</taxon>
    </lineage>
</organism>
<keyword evidence="3" id="KW-1185">Reference proteome</keyword>
<feature type="region of interest" description="Disordered" evidence="1">
    <location>
        <begin position="43"/>
        <end position="70"/>
    </location>
</feature>
<sequence>MSAPVTEAASLARDPELLRLMEQYVARRRRERLRRALEQSLAQRLLGEERPGPAAGRPPLGQVPEPGGTR</sequence>
<dbReference type="Proteomes" id="UP001611339">
    <property type="component" value="Unassembled WGS sequence"/>
</dbReference>
<accession>A0ABW7U850</accession>
<evidence type="ECO:0000313" key="3">
    <source>
        <dbReference type="Proteomes" id="UP001611339"/>
    </source>
</evidence>
<evidence type="ECO:0000256" key="1">
    <source>
        <dbReference type="SAM" id="MobiDB-lite"/>
    </source>
</evidence>
<dbReference type="RefSeq" id="WP_123455912.1">
    <property type="nucleotide sequence ID" value="NZ_JBEYXG010000041.1"/>
</dbReference>
<gene>
    <name evidence="2" type="ORF">ACH407_19895</name>
</gene>